<dbReference type="InterPro" id="IPR043134">
    <property type="entry name" value="GTP-CH-I_N"/>
</dbReference>
<dbReference type="AlphaFoldDB" id="A0A382LZ73"/>
<dbReference type="InterPro" id="IPR018234">
    <property type="entry name" value="GTP_CycHdrlase_I_CS"/>
</dbReference>
<sequence>MKSNRKSSQFSSNKVLSQEAKNHIELGVSGIIKSVKEFVDEEGTLNSPIRVSKMYEELLSGYLIKPDELLNNALFDVEYDEMVIVKGVDFYSLCEHHMLPFYGKAHVGYTPQKKIVGLSKIPRIIEMYARRLQVQERMTQQ</sequence>
<proteinExistence type="predicted"/>
<protein>
    <recommendedName>
        <fullName evidence="2">GTP cyclohydrolase I</fullName>
        <ecNumber evidence="2">3.5.4.16</ecNumber>
    </recommendedName>
</protein>
<dbReference type="EMBL" id="UINC01090165">
    <property type="protein sequence ID" value="SVC41863.1"/>
    <property type="molecule type" value="Genomic_DNA"/>
</dbReference>
<dbReference type="UniPathway" id="UPA00848">
    <property type="reaction ID" value="UER00151"/>
</dbReference>
<dbReference type="GO" id="GO:0005525">
    <property type="term" value="F:GTP binding"/>
    <property type="evidence" value="ECO:0007669"/>
    <property type="project" value="TreeGrafter"/>
</dbReference>
<dbReference type="PROSITE" id="PS00860">
    <property type="entry name" value="GTP_CYCLOHYDROL_1_2"/>
    <property type="match status" value="1"/>
</dbReference>
<keyword evidence="3" id="KW-0378">Hydrolase</keyword>
<feature type="non-terminal residue" evidence="5">
    <location>
        <position position="141"/>
    </location>
</feature>
<dbReference type="PANTHER" id="PTHR11109">
    <property type="entry name" value="GTP CYCLOHYDROLASE I"/>
    <property type="match status" value="1"/>
</dbReference>
<gene>
    <name evidence="5" type="ORF">METZ01_LOCUS294717</name>
</gene>
<dbReference type="InterPro" id="IPR043133">
    <property type="entry name" value="GTP-CH-I_C/QueF"/>
</dbReference>
<dbReference type="GO" id="GO:0006729">
    <property type="term" value="P:tetrahydrobiopterin biosynthetic process"/>
    <property type="evidence" value="ECO:0007669"/>
    <property type="project" value="TreeGrafter"/>
</dbReference>
<dbReference type="Gene3D" id="1.10.286.10">
    <property type="match status" value="1"/>
</dbReference>
<accession>A0A382LZ73</accession>
<dbReference type="InterPro" id="IPR020602">
    <property type="entry name" value="GTP_CycHdrlase_I_dom"/>
</dbReference>
<evidence type="ECO:0000256" key="2">
    <source>
        <dbReference type="ARBA" id="ARBA00012715"/>
    </source>
</evidence>
<evidence type="ECO:0000256" key="3">
    <source>
        <dbReference type="ARBA" id="ARBA00022801"/>
    </source>
</evidence>
<dbReference type="PROSITE" id="PS00859">
    <property type="entry name" value="GTP_CYCLOHYDROL_1_1"/>
    <property type="match status" value="1"/>
</dbReference>
<dbReference type="GO" id="GO:0046654">
    <property type="term" value="P:tetrahydrofolate biosynthetic process"/>
    <property type="evidence" value="ECO:0007669"/>
    <property type="project" value="InterPro"/>
</dbReference>
<feature type="domain" description="GTP cyclohydrolase I" evidence="4">
    <location>
        <begin position="27"/>
        <end position="141"/>
    </location>
</feature>
<name>A0A382LZ73_9ZZZZ</name>
<evidence type="ECO:0000259" key="4">
    <source>
        <dbReference type="Pfam" id="PF01227"/>
    </source>
</evidence>
<evidence type="ECO:0000256" key="1">
    <source>
        <dbReference type="ARBA" id="ARBA00005080"/>
    </source>
</evidence>
<evidence type="ECO:0000313" key="5">
    <source>
        <dbReference type="EMBL" id="SVC41863.1"/>
    </source>
</evidence>
<comment type="pathway">
    <text evidence="1">Cofactor biosynthesis; 7,8-dihydroneopterin triphosphate biosynthesis; 7,8-dihydroneopterin triphosphate from GTP: step 1/1.</text>
</comment>
<dbReference type="EC" id="3.5.4.16" evidence="2"/>
<dbReference type="PANTHER" id="PTHR11109:SF7">
    <property type="entry name" value="GTP CYCLOHYDROLASE 1"/>
    <property type="match status" value="1"/>
</dbReference>
<dbReference type="InterPro" id="IPR001474">
    <property type="entry name" value="GTP_CycHdrlase_I"/>
</dbReference>
<dbReference type="SUPFAM" id="SSF55620">
    <property type="entry name" value="Tetrahydrobiopterin biosynthesis enzymes-like"/>
    <property type="match status" value="1"/>
</dbReference>
<dbReference type="GO" id="GO:0005737">
    <property type="term" value="C:cytoplasm"/>
    <property type="evidence" value="ECO:0007669"/>
    <property type="project" value="TreeGrafter"/>
</dbReference>
<organism evidence="5">
    <name type="scientific">marine metagenome</name>
    <dbReference type="NCBI Taxonomy" id="408172"/>
    <lineage>
        <taxon>unclassified sequences</taxon>
        <taxon>metagenomes</taxon>
        <taxon>ecological metagenomes</taxon>
    </lineage>
</organism>
<reference evidence="5" key="1">
    <citation type="submission" date="2018-05" db="EMBL/GenBank/DDBJ databases">
        <authorList>
            <person name="Lanie J.A."/>
            <person name="Ng W.-L."/>
            <person name="Kazmierczak K.M."/>
            <person name="Andrzejewski T.M."/>
            <person name="Davidsen T.M."/>
            <person name="Wayne K.J."/>
            <person name="Tettelin H."/>
            <person name="Glass J.I."/>
            <person name="Rusch D."/>
            <person name="Podicherti R."/>
            <person name="Tsui H.-C.T."/>
            <person name="Winkler M.E."/>
        </authorList>
    </citation>
    <scope>NUCLEOTIDE SEQUENCE</scope>
</reference>
<dbReference type="Pfam" id="PF01227">
    <property type="entry name" value="GTP_cyclohydroI"/>
    <property type="match status" value="1"/>
</dbReference>
<dbReference type="GO" id="GO:0008270">
    <property type="term" value="F:zinc ion binding"/>
    <property type="evidence" value="ECO:0007669"/>
    <property type="project" value="TreeGrafter"/>
</dbReference>
<dbReference type="GO" id="GO:0003934">
    <property type="term" value="F:GTP cyclohydrolase I activity"/>
    <property type="evidence" value="ECO:0007669"/>
    <property type="project" value="UniProtKB-EC"/>
</dbReference>
<dbReference type="Gene3D" id="3.30.1130.10">
    <property type="match status" value="1"/>
</dbReference>